<dbReference type="SUPFAM" id="SSF50129">
    <property type="entry name" value="GroES-like"/>
    <property type="match status" value="1"/>
</dbReference>
<dbReference type="InterPro" id="IPR020843">
    <property type="entry name" value="ER"/>
</dbReference>
<organism evidence="5">
    <name type="scientific">Ajellomyces capsulatus (strain H88)</name>
    <name type="common">Darling's disease fungus</name>
    <name type="synonym">Histoplasma capsulatum</name>
    <dbReference type="NCBI Taxonomy" id="544711"/>
    <lineage>
        <taxon>Eukaryota</taxon>
        <taxon>Fungi</taxon>
        <taxon>Dikarya</taxon>
        <taxon>Ascomycota</taxon>
        <taxon>Pezizomycotina</taxon>
        <taxon>Eurotiomycetes</taxon>
        <taxon>Eurotiomycetidae</taxon>
        <taxon>Onygenales</taxon>
        <taxon>Ajellomycetaceae</taxon>
        <taxon>Histoplasma</taxon>
    </lineage>
</organism>
<evidence type="ECO:0000313" key="5">
    <source>
        <dbReference type="Proteomes" id="UP000008142"/>
    </source>
</evidence>
<dbReference type="InterPro" id="IPR013968">
    <property type="entry name" value="PKS_KR"/>
</dbReference>
<dbReference type="InterPro" id="IPR001227">
    <property type="entry name" value="Ac_transferase_dom_sf"/>
</dbReference>
<dbReference type="AlphaFoldDB" id="F0UCV8"/>
<dbReference type="OrthoDB" id="329835at2759"/>
<feature type="domain" description="Enoyl reductase (ER)" evidence="3">
    <location>
        <begin position="79"/>
        <end position="319"/>
    </location>
</feature>
<protein>
    <submittedName>
        <fullName evidence="4">Fatty acid synthase</fullName>
    </submittedName>
</protein>
<keyword evidence="1" id="KW-0808">Transferase</keyword>
<dbReference type="Gene3D" id="3.40.50.720">
    <property type="entry name" value="NAD(P)-binding Rossmann-like Domain"/>
    <property type="match status" value="2"/>
</dbReference>
<dbReference type="VEuPathDB" id="FungiDB:I7I53_09961"/>
<dbReference type="Proteomes" id="UP000008142">
    <property type="component" value="Unassembled WGS sequence"/>
</dbReference>
<feature type="domain" description="Malonyl-CoA:ACP transacylase (MAT)" evidence="2">
    <location>
        <begin position="22"/>
        <end position="274"/>
    </location>
</feature>
<proteinExistence type="predicted"/>
<dbReference type="STRING" id="544711.F0UCV8"/>
<sequence>MPKLSPDVGKCYPFDHRAHSGFGNYPVFTAAIEAADQCITNLDELSKNSGIGRSPQASLWQPACTALQIALTNFLRSWGVHPVSVVGHSSGEIAAAYTAEIEVRFVGLNFKDIMVAMGQLQHGHLGNECSGIVVAVGDEVADFEVGDWVCTVSEGAFANCSRVRGTSAWNAGTNESQSGRIHPDCILHSLLLLLFEVGRLQPGEQILIHAAANFLIEAHDIDENRKFFSRDSLFAEGIRRATNGVSPRKKAGTLCSPEASYLIVGRTGSLGRNITSRLAEKGAQRIIVISRTGSKYQRVGMPVWELSATERQSSYTGVIRKR</sequence>
<evidence type="ECO:0000259" key="2">
    <source>
        <dbReference type="SMART" id="SM00827"/>
    </source>
</evidence>
<dbReference type="GO" id="GO:0016740">
    <property type="term" value="F:transferase activity"/>
    <property type="evidence" value="ECO:0007669"/>
    <property type="project" value="UniProtKB-KW"/>
</dbReference>
<dbReference type="PANTHER" id="PTHR45681">
    <property type="entry name" value="POLYKETIDE SYNTHASE 44-RELATED"/>
    <property type="match status" value="1"/>
</dbReference>
<dbReference type="PANTHER" id="PTHR45681:SF6">
    <property type="entry name" value="POLYKETIDE SYNTHASE 37"/>
    <property type="match status" value="1"/>
</dbReference>
<evidence type="ECO:0000313" key="4">
    <source>
        <dbReference type="EMBL" id="EGC43384.1"/>
    </source>
</evidence>
<dbReference type="Gene3D" id="3.40.366.10">
    <property type="entry name" value="Malonyl-Coenzyme A Acyl Carrier Protein, domain 2"/>
    <property type="match status" value="1"/>
</dbReference>
<evidence type="ECO:0000259" key="3">
    <source>
        <dbReference type="SMART" id="SM00829"/>
    </source>
</evidence>
<dbReference type="InterPro" id="IPR050444">
    <property type="entry name" value="Polyketide_Synthase"/>
</dbReference>
<gene>
    <name evidence="4" type="ORF">HCEG_02599</name>
</gene>
<dbReference type="Gene3D" id="3.90.180.10">
    <property type="entry name" value="Medium-chain alcohol dehydrogenases, catalytic domain"/>
    <property type="match status" value="1"/>
</dbReference>
<accession>F0UCV8</accession>
<reference evidence="5" key="1">
    <citation type="submission" date="2008-07" db="EMBL/GenBank/DDBJ databases">
        <title>Annotation of Ajellomyces capsulatus strain H88.</title>
        <authorList>
            <person name="Champion M."/>
            <person name="Cuomo C."/>
            <person name="Ma L.-J."/>
            <person name="Henn M.R."/>
            <person name="Sil A."/>
            <person name="Goldman B."/>
            <person name="Young S.K."/>
            <person name="Kodira C.D."/>
            <person name="Zeng Q."/>
            <person name="Koehrsen M."/>
            <person name="Alvarado L."/>
            <person name="Berlin A."/>
            <person name="Borenstein D."/>
            <person name="Chen Z."/>
            <person name="Engels R."/>
            <person name="Freedman E."/>
            <person name="Gellesch M."/>
            <person name="Goldberg J."/>
            <person name="Griggs A."/>
            <person name="Gujja S."/>
            <person name="Heiman D."/>
            <person name="Hepburn T."/>
            <person name="Howarth C."/>
            <person name="Jen D."/>
            <person name="Larson L."/>
            <person name="Lewis B."/>
            <person name="Mehta T."/>
            <person name="Park D."/>
            <person name="Pearson M."/>
            <person name="Roberts A."/>
            <person name="Saif S."/>
            <person name="Shea T."/>
            <person name="Shenoy N."/>
            <person name="Sisk P."/>
            <person name="Stolte C."/>
            <person name="Sykes S."/>
            <person name="Walk T."/>
            <person name="White J."/>
            <person name="Yandava C."/>
            <person name="Klein B."/>
            <person name="McEwen J.G."/>
            <person name="Puccia R."/>
            <person name="Goldman G.H."/>
            <person name="Felipe M.S."/>
            <person name="Nino-Vega G."/>
            <person name="San-Blas G."/>
            <person name="Taylor J."/>
            <person name="Mendoza L."/>
            <person name="Galagan J."/>
            <person name="Nusbaum C."/>
            <person name="Birren B."/>
        </authorList>
    </citation>
    <scope>NUCLEOTIDE SEQUENCE [LARGE SCALE GENOMIC DNA]</scope>
    <source>
        <strain evidence="5">H88</strain>
    </source>
</reference>
<dbReference type="InterPro" id="IPR016035">
    <property type="entry name" value="Acyl_Trfase/lysoPLipase"/>
</dbReference>
<dbReference type="HOGENOM" id="CLU_863224_0_0_1"/>
<dbReference type="Pfam" id="PF00698">
    <property type="entry name" value="Acyl_transf_1"/>
    <property type="match status" value="1"/>
</dbReference>
<dbReference type="SMART" id="SM00827">
    <property type="entry name" value="PKS_AT"/>
    <property type="match status" value="1"/>
</dbReference>
<dbReference type="SUPFAM" id="SSF52151">
    <property type="entry name" value="FabD/lysophospholipase-like"/>
    <property type="match status" value="1"/>
</dbReference>
<dbReference type="InterPro" id="IPR011032">
    <property type="entry name" value="GroES-like_sf"/>
</dbReference>
<dbReference type="SMART" id="SM00829">
    <property type="entry name" value="PKS_ER"/>
    <property type="match status" value="1"/>
</dbReference>
<dbReference type="InterPro" id="IPR014043">
    <property type="entry name" value="Acyl_transferase_dom"/>
</dbReference>
<dbReference type="GO" id="GO:0016491">
    <property type="term" value="F:oxidoreductase activity"/>
    <property type="evidence" value="ECO:0007669"/>
    <property type="project" value="InterPro"/>
</dbReference>
<dbReference type="EMBL" id="DS990637">
    <property type="protein sequence ID" value="EGC43384.1"/>
    <property type="molecule type" value="Genomic_DNA"/>
</dbReference>
<dbReference type="Pfam" id="PF08659">
    <property type="entry name" value="KR"/>
    <property type="match status" value="1"/>
</dbReference>
<evidence type="ECO:0000256" key="1">
    <source>
        <dbReference type="ARBA" id="ARBA00022679"/>
    </source>
</evidence>
<name>F0UCV8_AJEC8</name>